<dbReference type="SUPFAM" id="SSF55781">
    <property type="entry name" value="GAF domain-like"/>
    <property type="match status" value="2"/>
</dbReference>
<dbReference type="SUPFAM" id="SSF55785">
    <property type="entry name" value="PYP-like sensor domain (PAS domain)"/>
    <property type="match status" value="1"/>
</dbReference>
<dbReference type="PANTHER" id="PTHR24421:SF61">
    <property type="entry name" value="OXYGEN SENSOR HISTIDINE KINASE NREB"/>
    <property type="match status" value="1"/>
</dbReference>
<dbReference type="SMART" id="SM00065">
    <property type="entry name" value="GAF"/>
    <property type="match status" value="2"/>
</dbReference>
<dbReference type="Gene3D" id="1.20.5.1930">
    <property type="match status" value="1"/>
</dbReference>
<dbReference type="InterPro" id="IPR003594">
    <property type="entry name" value="HATPase_dom"/>
</dbReference>
<feature type="domain" description="Histidine kinase" evidence="5">
    <location>
        <begin position="571"/>
        <end position="659"/>
    </location>
</feature>
<dbReference type="InterPro" id="IPR050482">
    <property type="entry name" value="Sensor_HK_TwoCompSys"/>
</dbReference>
<comment type="caution">
    <text evidence="8">The sequence shown here is derived from an EMBL/GenBank/DDBJ whole genome shotgun (WGS) entry which is preliminary data.</text>
</comment>
<dbReference type="SUPFAM" id="SSF55874">
    <property type="entry name" value="ATPase domain of HSP90 chaperone/DNA topoisomerase II/histidine kinase"/>
    <property type="match status" value="1"/>
</dbReference>
<dbReference type="InterPro" id="IPR036890">
    <property type="entry name" value="HATPase_C_sf"/>
</dbReference>
<dbReference type="CDD" id="cd00130">
    <property type="entry name" value="PAS"/>
    <property type="match status" value="1"/>
</dbReference>
<accession>A0A0X3UUH3</accession>
<dbReference type="GO" id="GO:0016020">
    <property type="term" value="C:membrane"/>
    <property type="evidence" value="ECO:0007669"/>
    <property type="project" value="InterPro"/>
</dbReference>
<dbReference type="PROSITE" id="PS50113">
    <property type="entry name" value="PAC"/>
    <property type="match status" value="1"/>
</dbReference>
<dbReference type="NCBIfam" id="TIGR00229">
    <property type="entry name" value="sensory_box"/>
    <property type="match status" value="1"/>
</dbReference>
<dbReference type="InterPro" id="IPR029016">
    <property type="entry name" value="GAF-like_dom_sf"/>
</dbReference>
<protein>
    <recommendedName>
        <fullName evidence="10">Histidine kinase</fullName>
    </recommendedName>
</protein>
<sequence length="673" mass="71252">MVGVTEPPPTAMPAAPGATPDAESGGRGGPSPGAGPAELLLVLDPQGHVLSVGAGAASLDGHDPAELVGRHVSLLYPPEDAASGGVARAMDAAAGLGAHREYAWRTRPDGERFWAETVVTATRDADARLFGYCVVLRDLSAHWWHERRQRAVAEVTKSVVECGPGLEVLALAARRVRESVGAETARVLALDWGDTPTVCAVDGVGDATSPGFVMPGEATLVREAVRVGRPRIFSDTDTDTDHEPSRLRAALREAGLASVMEVPLTVRDRVVGLLEVANRRGGRCFTSEDLRIVEPFTGPVGLAVDRSRAEEDLDRLGRGSLVGQDAVRQALNSVAAEAVSRTGAVCCVIYLLEPGAGLRPAGGHGGTGPLPCDQAERSVTDPVRVVMEAITTAAPVSGEFLSAVPLLCREEAVGALCCRFPRGRHPGAEDLAALQTLAVRAAATVEAQRLWAVAREQATREERRYLARELHDSLCPALYGIALSARTAREFLRRGHTGAHQSIDSVLRLTDAGLSEVRTILCRISPESLQTEGLVTALSRYVGQVRVRHAVVVEAKLSAEPDAAPEAKHALYRIAQEALHNVIRHAAARHVLLSLYTEADTVTLMITDNGVGFDTSRSFPGHLGLRSMQERAREAGGTLEVDSHLGRGTRVRVAVPARPTLAGPSAGRPPTDA</sequence>
<keyword evidence="1" id="KW-0808">Transferase</keyword>
<evidence type="ECO:0000256" key="3">
    <source>
        <dbReference type="ARBA" id="ARBA00023012"/>
    </source>
</evidence>
<dbReference type="Pfam" id="PF13185">
    <property type="entry name" value="GAF_2"/>
    <property type="match status" value="1"/>
</dbReference>
<keyword evidence="3" id="KW-0902">Two-component regulatory system</keyword>
<proteinExistence type="predicted"/>
<dbReference type="EMBL" id="LLZG01000153">
    <property type="protein sequence ID" value="KUL35452.1"/>
    <property type="molecule type" value="Genomic_DNA"/>
</dbReference>
<dbReference type="Pfam" id="PF07730">
    <property type="entry name" value="HisKA_3"/>
    <property type="match status" value="1"/>
</dbReference>
<dbReference type="InterPro" id="IPR000700">
    <property type="entry name" value="PAS-assoc_C"/>
</dbReference>
<name>A0A0X3UUH3_9ACTN</name>
<evidence type="ECO:0000259" key="7">
    <source>
        <dbReference type="PROSITE" id="PS50113"/>
    </source>
</evidence>
<dbReference type="InterPro" id="IPR000014">
    <property type="entry name" value="PAS"/>
</dbReference>
<evidence type="ECO:0000313" key="8">
    <source>
        <dbReference type="EMBL" id="KUL35452.1"/>
    </source>
</evidence>
<keyword evidence="9" id="KW-1185">Reference proteome</keyword>
<dbReference type="Gene3D" id="3.30.450.20">
    <property type="entry name" value="PAS domain"/>
    <property type="match status" value="1"/>
</dbReference>
<dbReference type="InterPro" id="IPR011712">
    <property type="entry name" value="Sig_transdc_His_kin_sub3_dim/P"/>
</dbReference>
<evidence type="ECO:0000256" key="1">
    <source>
        <dbReference type="ARBA" id="ARBA00022679"/>
    </source>
</evidence>
<dbReference type="InterPro" id="IPR005467">
    <property type="entry name" value="His_kinase_dom"/>
</dbReference>
<dbReference type="PANTHER" id="PTHR24421">
    <property type="entry name" value="NITRATE/NITRITE SENSOR PROTEIN NARX-RELATED"/>
    <property type="match status" value="1"/>
</dbReference>
<dbReference type="CDD" id="cd16917">
    <property type="entry name" value="HATPase_UhpB-NarQ-NarX-like"/>
    <property type="match status" value="1"/>
</dbReference>
<feature type="compositionally biased region" description="Low complexity" evidence="4">
    <location>
        <begin position="12"/>
        <end position="23"/>
    </location>
</feature>
<reference evidence="9" key="1">
    <citation type="submission" date="2015-10" db="EMBL/GenBank/DDBJ databases">
        <authorList>
            <person name="Ju K.-S."/>
            <person name="Doroghazi J.R."/>
            <person name="Metcalf W.W."/>
        </authorList>
    </citation>
    <scope>NUCLEOTIDE SEQUENCE [LARGE SCALE GENOMIC DNA]</scope>
    <source>
        <strain evidence="9">NRRL 3151</strain>
    </source>
</reference>
<evidence type="ECO:0000259" key="5">
    <source>
        <dbReference type="PROSITE" id="PS50109"/>
    </source>
</evidence>
<dbReference type="GO" id="GO:0000155">
    <property type="term" value="F:phosphorelay sensor kinase activity"/>
    <property type="evidence" value="ECO:0007669"/>
    <property type="project" value="InterPro"/>
</dbReference>
<evidence type="ECO:0000313" key="9">
    <source>
        <dbReference type="Proteomes" id="UP000053923"/>
    </source>
</evidence>
<dbReference type="GO" id="GO:0046983">
    <property type="term" value="F:protein dimerization activity"/>
    <property type="evidence" value="ECO:0007669"/>
    <property type="project" value="InterPro"/>
</dbReference>
<evidence type="ECO:0000259" key="6">
    <source>
        <dbReference type="PROSITE" id="PS50112"/>
    </source>
</evidence>
<dbReference type="SMART" id="SM00387">
    <property type="entry name" value="HATPase_c"/>
    <property type="match status" value="1"/>
</dbReference>
<dbReference type="Proteomes" id="UP000053923">
    <property type="component" value="Unassembled WGS sequence"/>
</dbReference>
<evidence type="ECO:0000256" key="2">
    <source>
        <dbReference type="ARBA" id="ARBA00022777"/>
    </source>
</evidence>
<dbReference type="Pfam" id="PF08448">
    <property type="entry name" value="PAS_4"/>
    <property type="match status" value="1"/>
</dbReference>
<dbReference type="PROSITE" id="PS50112">
    <property type="entry name" value="PAS"/>
    <property type="match status" value="1"/>
</dbReference>
<dbReference type="InterPro" id="IPR035965">
    <property type="entry name" value="PAS-like_dom_sf"/>
</dbReference>
<feature type="compositionally biased region" description="Pro residues" evidence="4">
    <location>
        <begin position="1"/>
        <end position="11"/>
    </location>
</feature>
<dbReference type="PROSITE" id="PS50109">
    <property type="entry name" value="HIS_KIN"/>
    <property type="match status" value="1"/>
</dbReference>
<feature type="domain" description="PAC" evidence="7">
    <location>
        <begin position="98"/>
        <end position="151"/>
    </location>
</feature>
<dbReference type="Gene3D" id="3.30.450.40">
    <property type="match status" value="2"/>
</dbReference>
<dbReference type="Gene3D" id="3.30.565.10">
    <property type="entry name" value="Histidine kinase-like ATPase, C-terminal domain"/>
    <property type="match status" value="1"/>
</dbReference>
<feature type="domain" description="PAS" evidence="6">
    <location>
        <begin position="40"/>
        <end position="80"/>
    </location>
</feature>
<dbReference type="InterPro" id="IPR003018">
    <property type="entry name" value="GAF"/>
</dbReference>
<organism evidence="8 9">
    <name type="scientific">Streptomyces regalis</name>
    <dbReference type="NCBI Taxonomy" id="68262"/>
    <lineage>
        <taxon>Bacteria</taxon>
        <taxon>Bacillati</taxon>
        <taxon>Actinomycetota</taxon>
        <taxon>Actinomycetes</taxon>
        <taxon>Kitasatosporales</taxon>
        <taxon>Streptomycetaceae</taxon>
        <taxon>Streptomyces</taxon>
    </lineage>
</organism>
<dbReference type="InterPro" id="IPR013656">
    <property type="entry name" value="PAS_4"/>
</dbReference>
<evidence type="ECO:0000256" key="4">
    <source>
        <dbReference type="SAM" id="MobiDB-lite"/>
    </source>
</evidence>
<evidence type="ECO:0008006" key="10">
    <source>
        <dbReference type="Google" id="ProtNLM"/>
    </source>
</evidence>
<keyword evidence="2" id="KW-0418">Kinase</keyword>
<gene>
    <name evidence="8" type="ORF">ADL12_19890</name>
</gene>
<dbReference type="AlphaFoldDB" id="A0A0X3UUH3"/>
<feature type="region of interest" description="Disordered" evidence="4">
    <location>
        <begin position="1"/>
        <end position="38"/>
    </location>
</feature>
<dbReference type="Pfam" id="PF02518">
    <property type="entry name" value="HATPase_c"/>
    <property type="match status" value="1"/>
</dbReference>